<dbReference type="Proteomes" id="UP000224460">
    <property type="component" value="Unassembled WGS sequence"/>
</dbReference>
<name>A0AC61DBJ3_9FIRM</name>
<evidence type="ECO:0000313" key="1">
    <source>
        <dbReference type="EMBL" id="PHV70168.1"/>
    </source>
</evidence>
<accession>A0AC61DBJ3</accession>
<dbReference type="EMBL" id="PEDL01000013">
    <property type="protein sequence ID" value="PHV70168.1"/>
    <property type="molecule type" value="Genomic_DNA"/>
</dbReference>
<sequence length="615" mass="70212">MQKIRNKNINIPTFEDIINKINSIDTVIKLSFISSMIFFIIIHGGFFSQRLVNEDSRHMLYGWGTISNLRLGRIFGNILIYDLNSWTLGVISALYLSLASMLIVSLFRIKTKGGVIVATALMIGFPALPYMYGYLYSSHIFSRIIFLSVLAVWLTNKYKYGFIPGILAFFISIGSGQYGLSICMVVCIMTLIVEVYYEQKVDKKTLIKGIKLLVMGIFGIIGYLILLNGLLEIQDIQLASYKGFDNMGEIGINQFKNIGLTYLLFYQFFFGEKFFFVSDLQQTIYIIFFLICGAFFFKSLGTHKLKKCIILIILILTIPIAIFILDIIAPQAGTYVVSIYQMVYCLVLPIAFLETNIKTILDKILHWGIFCILVVTIFINYSLTSTNYLKQEAVNEYTMLFENRLFTRIEQYPGFTNKMPIAILSDKNISYMGINDSPFFPKIINDTGIYLKYSGLAAYPSLKTVSLMENYLGVDLVHASDEQVNLVLLSDEYKEMGTYPSAEGIKIIDGVLVVNLYDYRIDIIKNEEDEIELSLEIINDSLVDKSITTAWYVYKDGLRVPELDKWYDDSLKYIAKLEDGEYYMTCFVKSAEKRTTKTINSATFKILNGDIILQE</sequence>
<reference evidence="1" key="1">
    <citation type="submission" date="2017-10" db="EMBL/GenBank/DDBJ databases">
        <title>Genome sequence of cellulolytic Lachnospiraceae bacterium XHS1971 isolated from hotspring sediment.</title>
        <authorList>
            <person name="Vasudevan G."/>
            <person name="Joshi A.J."/>
            <person name="Hivarkar S."/>
            <person name="Lanjekar V.B."/>
            <person name="Dhakephalkar P.K."/>
            <person name="Dagar S."/>
        </authorList>
    </citation>
    <scope>NUCLEOTIDE SEQUENCE</scope>
    <source>
        <strain evidence="1">XHS1971</strain>
    </source>
</reference>
<comment type="caution">
    <text evidence="1">The sequence shown here is derived from an EMBL/GenBank/DDBJ whole genome shotgun (WGS) entry which is preliminary data.</text>
</comment>
<proteinExistence type="predicted"/>
<protein>
    <submittedName>
        <fullName evidence="1">Uncharacterized protein</fullName>
    </submittedName>
</protein>
<keyword evidence="2" id="KW-1185">Reference proteome</keyword>
<gene>
    <name evidence="1" type="ORF">CS063_11870</name>
</gene>
<evidence type="ECO:0000313" key="2">
    <source>
        <dbReference type="Proteomes" id="UP000224460"/>
    </source>
</evidence>
<organism evidence="1 2">
    <name type="scientific">Sporanaerobium hydrogeniformans</name>
    <dbReference type="NCBI Taxonomy" id="3072179"/>
    <lineage>
        <taxon>Bacteria</taxon>
        <taxon>Bacillati</taxon>
        <taxon>Bacillota</taxon>
        <taxon>Clostridia</taxon>
        <taxon>Lachnospirales</taxon>
        <taxon>Lachnospiraceae</taxon>
        <taxon>Sporanaerobium</taxon>
    </lineage>
</organism>